<sequence length="240" mass="26071">MASTRKTSRLRSSTDQAPSPSSSSKRRKINSPLSNTTIAAAEFSEDVSQTPSEGTLMDIEIEEAEDIEVVEELVTVDVLECPEIETETILTVDASADDSIASDQAAVSTPGTDQTAAEDNSEAEKPSSVFVFKDPNFVHSSKGPGGNKRTRVWKNLKQIIAAERSLPWGPDAVTYGSIDAPPSFKPAKKYSDISGLESKYTDPQTRMRYTNADEYRRIRMLPADIVAGCLALRKATNPVP</sequence>
<name>A0ABM1W5C4_APLCA</name>
<feature type="region of interest" description="Disordered" evidence="5">
    <location>
        <begin position="104"/>
        <end position="126"/>
    </location>
</feature>
<evidence type="ECO:0000313" key="8">
    <source>
        <dbReference type="RefSeq" id="XP_035829867.1"/>
    </source>
</evidence>
<keyword evidence="2" id="KW-0805">Transcription regulation</keyword>
<dbReference type="SMART" id="SM00993">
    <property type="entry name" value="YL1_C"/>
    <property type="match status" value="1"/>
</dbReference>
<evidence type="ECO:0000256" key="5">
    <source>
        <dbReference type="SAM" id="MobiDB-lite"/>
    </source>
</evidence>
<dbReference type="PANTHER" id="PTHR31200:SF1">
    <property type="entry name" value="INO80 COMPLEX SUBUNIT C"/>
    <property type="match status" value="1"/>
</dbReference>
<accession>A0ABM1W5C4</accession>
<dbReference type="GeneID" id="101846560"/>
<dbReference type="RefSeq" id="XP_035829867.1">
    <property type="nucleotide sequence ID" value="XM_035973974.1"/>
</dbReference>
<evidence type="ECO:0000256" key="3">
    <source>
        <dbReference type="ARBA" id="ARBA00023163"/>
    </source>
</evidence>
<organism evidence="7 8">
    <name type="scientific">Aplysia californica</name>
    <name type="common">California sea hare</name>
    <dbReference type="NCBI Taxonomy" id="6500"/>
    <lineage>
        <taxon>Eukaryota</taxon>
        <taxon>Metazoa</taxon>
        <taxon>Spiralia</taxon>
        <taxon>Lophotrochozoa</taxon>
        <taxon>Mollusca</taxon>
        <taxon>Gastropoda</taxon>
        <taxon>Heterobranchia</taxon>
        <taxon>Euthyneura</taxon>
        <taxon>Tectipleura</taxon>
        <taxon>Aplysiida</taxon>
        <taxon>Aplysioidea</taxon>
        <taxon>Aplysiidae</taxon>
        <taxon>Aplysia</taxon>
    </lineage>
</organism>
<evidence type="ECO:0000256" key="1">
    <source>
        <dbReference type="ARBA" id="ARBA00004123"/>
    </source>
</evidence>
<keyword evidence="7" id="KW-1185">Reference proteome</keyword>
<evidence type="ECO:0000313" key="7">
    <source>
        <dbReference type="Proteomes" id="UP000694888"/>
    </source>
</evidence>
<dbReference type="PANTHER" id="PTHR31200">
    <property type="entry name" value="INO80 COMPLEX SUBUNIT C"/>
    <property type="match status" value="1"/>
</dbReference>
<feature type="compositionally biased region" description="Polar residues" evidence="5">
    <location>
        <begin position="109"/>
        <end position="118"/>
    </location>
</feature>
<feature type="region of interest" description="Disordered" evidence="5">
    <location>
        <begin position="1"/>
        <end position="34"/>
    </location>
</feature>
<comment type="subcellular location">
    <subcellularLocation>
        <location evidence="1">Nucleus</location>
    </subcellularLocation>
</comment>
<evidence type="ECO:0000256" key="2">
    <source>
        <dbReference type="ARBA" id="ARBA00023015"/>
    </source>
</evidence>
<dbReference type="InterPro" id="IPR013272">
    <property type="entry name" value="Vps72/YL1_C"/>
</dbReference>
<dbReference type="Proteomes" id="UP000694888">
    <property type="component" value="Unplaced"/>
</dbReference>
<keyword evidence="3" id="KW-0804">Transcription</keyword>
<reference evidence="8" key="1">
    <citation type="submission" date="2025-08" db="UniProtKB">
        <authorList>
            <consortium name="RefSeq"/>
        </authorList>
    </citation>
    <scope>IDENTIFICATION</scope>
</reference>
<feature type="domain" description="Vps72/YL1 C-terminal" evidence="6">
    <location>
        <begin position="189"/>
        <end position="218"/>
    </location>
</feature>
<dbReference type="InterPro" id="IPR029525">
    <property type="entry name" value="INO80C/Ies6"/>
</dbReference>
<proteinExistence type="predicted"/>
<gene>
    <name evidence="8" type="primary">LOC101846560</name>
</gene>
<protein>
    <submittedName>
        <fullName evidence="8">Uncharacterized protein LOC101846560</fullName>
    </submittedName>
</protein>
<feature type="compositionally biased region" description="Low complexity" evidence="5">
    <location>
        <begin position="1"/>
        <end position="23"/>
    </location>
</feature>
<keyword evidence="4" id="KW-0539">Nucleus</keyword>
<evidence type="ECO:0000256" key="4">
    <source>
        <dbReference type="ARBA" id="ARBA00023242"/>
    </source>
</evidence>
<dbReference type="Pfam" id="PF08265">
    <property type="entry name" value="YL1_C"/>
    <property type="match status" value="1"/>
</dbReference>
<evidence type="ECO:0000259" key="6">
    <source>
        <dbReference type="SMART" id="SM00993"/>
    </source>
</evidence>